<reference evidence="2" key="2">
    <citation type="submission" date="2015-01" db="EMBL/GenBank/DDBJ databases">
        <title>Evolutionary Origins and Diversification of the Mycorrhizal Mutualists.</title>
        <authorList>
            <consortium name="DOE Joint Genome Institute"/>
            <consortium name="Mycorrhizal Genomics Consortium"/>
            <person name="Kohler A."/>
            <person name="Kuo A."/>
            <person name="Nagy L.G."/>
            <person name="Floudas D."/>
            <person name="Copeland A."/>
            <person name="Barry K.W."/>
            <person name="Cichocki N."/>
            <person name="Veneault-Fourrey C."/>
            <person name="LaButti K."/>
            <person name="Lindquist E.A."/>
            <person name="Lipzen A."/>
            <person name="Lundell T."/>
            <person name="Morin E."/>
            <person name="Murat C."/>
            <person name="Riley R."/>
            <person name="Ohm R."/>
            <person name="Sun H."/>
            <person name="Tunlid A."/>
            <person name="Henrissat B."/>
            <person name="Grigoriev I.V."/>
            <person name="Hibbett D.S."/>
            <person name="Martin F."/>
        </authorList>
    </citation>
    <scope>NUCLEOTIDE SEQUENCE [LARGE SCALE GENOMIC DNA]</scope>
    <source>
        <strain evidence="2">LaAM-08-1</strain>
    </source>
</reference>
<evidence type="ECO:0000313" key="2">
    <source>
        <dbReference type="Proteomes" id="UP000054477"/>
    </source>
</evidence>
<accession>A0A0C9X1P7</accession>
<gene>
    <name evidence="1" type="ORF">K443DRAFT_114901</name>
</gene>
<organism evidence="1 2">
    <name type="scientific">Laccaria amethystina LaAM-08-1</name>
    <dbReference type="NCBI Taxonomy" id="1095629"/>
    <lineage>
        <taxon>Eukaryota</taxon>
        <taxon>Fungi</taxon>
        <taxon>Dikarya</taxon>
        <taxon>Basidiomycota</taxon>
        <taxon>Agaricomycotina</taxon>
        <taxon>Agaricomycetes</taxon>
        <taxon>Agaricomycetidae</taxon>
        <taxon>Agaricales</taxon>
        <taxon>Agaricineae</taxon>
        <taxon>Hydnangiaceae</taxon>
        <taxon>Laccaria</taxon>
    </lineage>
</organism>
<name>A0A0C9X1P7_9AGAR</name>
<sequence>MHALLLGITRHHFRVVIGTKWDERDDEVDTVLHNQTPKEVDLKKGHRLLASPSATVKQLETLPIPALRQLCIEYDVIQVVTQSGHRVKKRLFANALLVHTSIEDDSNAEEIPTAGITPLDSGLTGINGDDTSLEGDLAEINAELGDKTDSFDGNPMLSTKELKEIQQDIRDTIRPTWQTGPPPNFGSPAHGKLKADQWRTCIEFDLPFSLVRMWEASNEQDIPDELCRRRQKHAQEYKRYMMRYLHTLRELCPNDDLHPVHHNALHIPDFLQRFGPMHGWWMFPFEHLIGILQKVKTNFKIGQLESTIMNTFCAASELKVFLQRPGCPEALRACAPILADCFPDMERGTLNHDIQTLGKENYVQHQKGKAVHLEEDVPDALATTLQSQSPLAQGVREHNRLEFRG</sequence>
<reference evidence="1 2" key="1">
    <citation type="submission" date="2014-04" db="EMBL/GenBank/DDBJ databases">
        <authorList>
            <consortium name="DOE Joint Genome Institute"/>
            <person name="Kuo A."/>
            <person name="Kohler A."/>
            <person name="Nagy L.G."/>
            <person name="Floudas D."/>
            <person name="Copeland A."/>
            <person name="Barry K.W."/>
            <person name="Cichocki N."/>
            <person name="Veneault-Fourrey C."/>
            <person name="LaButti K."/>
            <person name="Lindquist E.A."/>
            <person name="Lipzen A."/>
            <person name="Lundell T."/>
            <person name="Morin E."/>
            <person name="Murat C."/>
            <person name="Sun H."/>
            <person name="Tunlid A."/>
            <person name="Henrissat B."/>
            <person name="Grigoriev I.V."/>
            <person name="Hibbett D.S."/>
            <person name="Martin F."/>
            <person name="Nordberg H.P."/>
            <person name="Cantor M.N."/>
            <person name="Hua S.X."/>
        </authorList>
    </citation>
    <scope>NUCLEOTIDE SEQUENCE [LARGE SCALE GENOMIC DNA]</scope>
    <source>
        <strain evidence="1 2">LaAM-08-1</strain>
    </source>
</reference>
<dbReference type="Proteomes" id="UP000054477">
    <property type="component" value="Unassembled WGS sequence"/>
</dbReference>
<evidence type="ECO:0000313" key="1">
    <source>
        <dbReference type="EMBL" id="KIJ91536.1"/>
    </source>
</evidence>
<keyword evidence="2" id="KW-1185">Reference proteome</keyword>
<dbReference type="AlphaFoldDB" id="A0A0C9X1P7"/>
<protein>
    <submittedName>
        <fullName evidence="1">Uncharacterized protein</fullName>
    </submittedName>
</protein>
<dbReference type="OrthoDB" id="3247418at2759"/>
<dbReference type="EMBL" id="KN838995">
    <property type="protein sequence ID" value="KIJ91536.1"/>
    <property type="molecule type" value="Genomic_DNA"/>
</dbReference>
<dbReference type="HOGENOM" id="CLU_002101_1_0_1"/>
<proteinExistence type="predicted"/>